<accession>A0A645DIY9</accession>
<protein>
    <submittedName>
        <fullName evidence="1">Uncharacterized protein</fullName>
    </submittedName>
</protein>
<sequence length="83" mass="9753">MLHVGRRIVKKAAKKPVEQRIFPFISSKASIDTLVPFRVKTGAKTCFFIPKIEDSVRIFWIWHINVMIEVDDLFPENVMDIFF</sequence>
<proteinExistence type="predicted"/>
<organism evidence="1">
    <name type="scientific">bioreactor metagenome</name>
    <dbReference type="NCBI Taxonomy" id="1076179"/>
    <lineage>
        <taxon>unclassified sequences</taxon>
        <taxon>metagenomes</taxon>
        <taxon>ecological metagenomes</taxon>
    </lineage>
</organism>
<dbReference type="AlphaFoldDB" id="A0A645DIY9"/>
<comment type="caution">
    <text evidence="1">The sequence shown here is derived from an EMBL/GenBank/DDBJ whole genome shotgun (WGS) entry which is preliminary data.</text>
</comment>
<dbReference type="EMBL" id="VSSQ01036676">
    <property type="protein sequence ID" value="MPM89211.1"/>
    <property type="molecule type" value="Genomic_DNA"/>
</dbReference>
<name>A0A645DIY9_9ZZZZ</name>
<gene>
    <name evidence="1" type="ORF">SDC9_136319</name>
</gene>
<evidence type="ECO:0000313" key="1">
    <source>
        <dbReference type="EMBL" id="MPM89211.1"/>
    </source>
</evidence>
<reference evidence="1" key="1">
    <citation type="submission" date="2019-08" db="EMBL/GenBank/DDBJ databases">
        <authorList>
            <person name="Kucharzyk K."/>
            <person name="Murdoch R.W."/>
            <person name="Higgins S."/>
            <person name="Loffler F."/>
        </authorList>
    </citation>
    <scope>NUCLEOTIDE SEQUENCE</scope>
</reference>